<protein>
    <submittedName>
        <fullName evidence="2">Uncharacterized protein</fullName>
    </submittedName>
</protein>
<evidence type="ECO:0000313" key="3">
    <source>
        <dbReference type="Proteomes" id="UP000585474"/>
    </source>
</evidence>
<feature type="compositionally biased region" description="Basic and acidic residues" evidence="1">
    <location>
        <begin position="247"/>
        <end position="256"/>
    </location>
</feature>
<feature type="compositionally biased region" description="Polar residues" evidence="1">
    <location>
        <begin position="70"/>
        <end position="96"/>
    </location>
</feature>
<dbReference type="Proteomes" id="UP000585474">
    <property type="component" value="Unassembled WGS sequence"/>
</dbReference>
<comment type="caution">
    <text evidence="2">The sequence shown here is derived from an EMBL/GenBank/DDBJ whole genome shotgun (WGS) entry which is preliminary data.</text>
</comment>
<evidence type="ECO:0000313" key="2">
    <source>
        <dbReference type="EMBL" id="GFS29283.1"/>
    </source>
</evidence>
<feature type="compositionally biased region" description="Gly residues" evidence="1">
    <location>
        <begin position="217"/>
        <end position="233"/>
    </location>
</feature>
<feature type="compositionally biased region" description="Pro residues" evidence="1">
    <location>
        <begin position="23"/>
        <end position="40"/>
    </location>
</feature>
<accession>A0A7J0D9L8</accession>
<keyword evidence="3" id="KW-1185">Reference proteome</keyword>
<proteinExistence type="predicted"/>
<sequence>MDVLKQSQCKTSSLSLYKLDLSPRPPSSPPPHATSPPPSASPSSPVGLAVDPPLPATLAPSISRPPMATTLPTSPSFRTPITSSLPATPNEHSNPESFVGENSGGLVNLQELMLRAPIIPIACSPCKDCPGEFPERKWDLLRMPHPSVATTTIQLPIHSLRAIGMVVMVVAVERAHVESSHHSHCLNHNNAKGETMKFLETSATPWPLVDEINGAGVAGGGRSKAGATGGGREAAGDGDVTCGEGLEGGRGDKWSF</sequence>
<organism evidence="2 3">
    <name type="scientific">Actinidia rufa</name>
    <dbReference type="NCBI Taxonomy" id="165716"/>
    <lineage>
        <taxon>Eukaryota</taxon>
        <taxon>Viridiplantae</taxon>
        <taxon>Streptophyta</taxon>
        <taxon>Embryophyta</taxon>
        <taxon>Tracheophyta</taxon>
        <taxon>Spermatophyta</taxon>
        <taxon>Magnoliopsida</taxon>
        <taxon>eudicotyledons</taxon>
        <taxon>Gunneridae</taxon>
        <taxon>Pentapetalae</taxon>
        <taxon>asterids</taxon>
        <taxon>Ericales</taxon>
        <taxon>Actinidiaceae</taxon>
        <taxon>Actinidia</taxon>
    </lineage>
</organism>
<dbReference type="AlphaFoldDB" id="A0A7J0D9L8"/>
<dbReference type="EMBL" id="BJWL01000080">
    <property type="protein sequence ID" value="GFS29283.1"/>
    <property type="molecule type" value="Genomic_DNA"/>
</dbReference>
<reference evidence="3" key="1">
    <citation type="submission" date="2019-07" db="EMBL/GenBank/DDBJ databases">
        <title>De Novo Assembly of kiwifruit Actinidia rufa.</title>
        <authorList>
            <person name="Sugita-Konishi S."/>
            <person name="Sato K."/>
            <person name="Mori E."/>
            <person name="Abe Y."/>
            <person name="Kisaki G."/>
            <person name="Hamano K."/>
            <person name="Suezawa K."/>
            <person name="Otani M."/>
            <person name="Fukuda T."/>
            <person name="Manabe T."/>
            <person name="Gomi K."/>
            <person name="Tabuchi M."/>
            <person name="Akimitsu K."/>
            <person name="Kataoka I."/>
        </authorList>
    </citation>
    <scope>NUCLEOTIDE SEQUENCE [LARGE SCALE GENOMIC DNA]</scope>
    <source>
        <strain evidence="3">cv. Fuchu</strain>
    </source>
</reference>
<gene>
    <name evidence="2" type="ORF">Acr_00g0006050</name>
</gene>
<name>A0A7J0D9L8_9ERIC</name>
<feature type="region of interest" description="Disordered" evidence="1">
    <location>
        <begin position="217"/>
        <end position="256"/>
    </location>
</feature>
<feature type="region of interest" description="Disordered" evidence="1">
    <location>
        <begin position="1"/>
        <end position="102"/>
    </location>
</feature>
<feature type="compositionally biased region" description="Polar residues" evidence="1">
    <location>
        <begin position="1"/>
        <end position="15"/>
    </location>
</feature>
<evidence type="ECO:0000256" key="1">
    <source>
        <dbReference type="SAM" id="MobiDB-lite"/>
    </source>
</evidence>